<evidence type="ECO:0000313" key="5">
    <source>
        <dbReference type="Proteomes" id="UP000677457"/>
    </source>
</evidence>
<proteinExistence type="predicted"/>
<dbReference type="SUPFAM" id="SSF55729">
    <property type="entry name" value="Acyl-CoA N-acyltransferases (Nat)"/>
    <property type="match status" value="2"/>
</dbReference>
<dbReference type="InterPro" id="IPR050832">
    <property type="entry name" value="Bact_Acetyltransf"/>
</dbReference>
<dbReference type="InterPro" id="IPR016181">
    <property type="entry name" value="Acyl_CoA_acyltransferase"/>
</dbReference>
<keyword evidence="5" id="KW-1185">Reference proteome</keyword>
<organism evidence="4 5">
    <name type="scientific">Salinispora arenicola</name>
    <dbReference type="NCBI Taxonomy" id="168697"/>
    <lineage>
        <taxon>Bacteria</taxon>
        <taxon>Bacillati</taxon>
        <taxon>Actinomycetota</taxon>
        <taxon>Actinomycetes</taxon>
        <taxon>Micromonosporales</taxon>
        <taxon>Micromonosporaceae</taxon>
        <taxon>Salinispora</taxon>
    </lineage>
</organism>
<dbReference type="PROSITE" id="PS51186">
    <property type="entry name" value="GNAT"/>
    <property type="match status" value="1"/>
</dbReference>
<accession>A0ABQ4JPY7</accession>
<name>A0ABQ4JPY7_SALAC</name>
<dbReference type="Gene3D" id="3.40.630.30">
    <property type="match status" value="1"/>
</dbReference>
<evidence type="ECO:0000256" key="1">
    <source>
        <dbReference type="ARBA" id="ARBA00022679"/>
    </source>
</evidence>
<evidence type="ECO:0000256" key="2">
    <source>
        <dbReference type="ARBA" id="ARBA00023315"/>
    </source>
</evidence>
<dbReference type="CDD" id="cd04301">
    <property type="entry name" value="NAT_SF"/>
    <property type="match status" value="1"/>
</dbReference>
<evidence type="ECO:0000259" key="3">
    <source>
        <dbReference type="PROSITE" id="PS51186"/>
    </source>
</evidence>
<protein>
    <recommendedName>
        <fullName evidence="3">N-acetyltransferase domain-containing protein</fullName>
    </recommendedName>
</protein>
<keyword evidence="1" id="KW-0808">Transferase</keyword>
<dbReference type="Proteomes" id="UP000677457">
    <property type="component" value="Unassembled WGS sequence"/>
</dbReference>
<dbReference type="InterPro" id="IPR000182">
    <property type="entry name" value="GNAT_dom"/>
</dbReference>
<gene>
    <name evidence="4" type="ORF">Sar04_08670</name>
</gene>
<sequence length="338" mass="37488">MAQAADMSISVLPFGPSDDRAIAEAVRIGLASVAEDLPDFPIFCPQRFTGSVRHPRPGDAPVHLLAHIDGQAAGLLELELPQLDNTENAAVDLMVHPAYRRRGVGRALLDRAVEVAREHRRKRLTAMTVDAVPAGTAFARQLGADSALLDVRRRLDVDRLDQAALAALLAEARGRATGYQVVLWRGHTPEEDLADIAYLEGRLLADAPMGDLAWEPERFDAERVRATDVALDARGRRRYHAGVRHQASGRLVGWTMLDVGATFDWHALQQITIVDPEHRGHRLGLLTKLENLRHLLAHESAVRAIDTFNAAANDHMITINERLGFRVMDRWTNWQLTI</sequence>
<dbReference type="EMBL" id="BOQM01000006">
    <property type="protein sequence ID" value="GIM82727.1"/>
    <property type="molecule type" value="Genomic_DNA"/>
</dbReference>
<feature type="domain" description="N-acetyltransferase" evidence="3">
    <location>
        <begin position="9"/>
        <end position="205"/>
    </location>
</feature>
<dbReference type="PANTHER" id="PTHR43877">
    <property type="entry name" value="AMINOALKYLPHOSPHONATE N-ACETYLTRANSFERASE-RELATED-RELATED"/>
    <property type="match status" value="1"/>
</dbReference>
<evidence type="ECO:0000313" key="4">
    <source>
        <dbReference type="EMBL" id="GIM82727.1"/>
    </source>
</evidence>
<reference evidence="4 5" key="1">
    <citation type="submission" date="2021-03" db="EMBL/GenBank/DDBJ databases">
        <title>Whole genome shotgun sequence of Salinispora arenicola NBRC 105043.</title>
        <authorList>
            <person name="Komaki H."/>
            <person name="Tamura T."/>
        </authorList>
    </citation>
    <scope>NUCLEOTIDE SEQUENCE [LARGE SCALE GENOMIC DNA]</scope>
    <source>
        <strain evidence="4 5">NBRC 105043</strain>
    </source>
</reference>
<dbReference type="Pfam" id="PF00583">
    <property type="entry name" value="Acetyltransf_1"/>
    <property type="match status" value="1"/>
</dbReference>
<keyword evidence="2" id="KW-0012">Acyltransferase</keyword>
<comment type="caution">
    <text evidence="4">The sequence shown here is derived from an EMBL/GenBank/DDBJ whole genome shotgun (WGS) entry which is preliminary data.</text>
</comment>